<evidence type="ECO:0000313" key="5">
    <source>
        <dbReference type="Proteomes" id="UP000013909"/>
    </source>
</evidence>
<gene>
    <name evidence="4" type="ORF">ADIS_2782</name>
</gene>
<sequence>MTPVDLDTQPFVKNFPKPAYETYHSFAKLGYGNYQSPLAEIQINNLNSEDRSYGVKLKHQGFYQGPVDGPNSAEDHTEVKANGSLFRDDMEIFGDLGYERDTYNFYGYSENIVAVGSPFELGQLLHSAYGRLGIRKIEQLDVFNYQATVNLRLFNDNYLAREHEASVTALVGFRANDELDGGIETNLHFTSPSDATYTAINRNYFKLHPYARYQTKGLRIKIGANVIHENDIVPNKNRDFHVFPVANASFHPVPAFGVYASYAGDVIRRTYHDFVRENPFLGPSDQLRNTIQNYEVDLGVSGNILEELNYKAGVKYGNFSNMHFFGNSAGDSTRFQLIYDDISRVLSYHVSANWNYEGVYRVDGEINYYQYTLTDLNSPWHRPEWEIKVHNTLLPDPKWMIQLNAHLLGGISAINLATDTSTTLKPIVDLHAKVDYRITPRFSVFTMGNNLLNQSYQRFWNYPVRGIQGIGGVTVKF</sequence>
<evidence type="ECO:0000256" key="1">
    <source>
        <dbReference type="ARBA" id="ARBA00004442"/>
    </source>
</evidence>
<dbReference type="GO" id="GO:0009279">
    <property type="term" value="C:cell outer membrane"/>
    <property type="evidence" value="ECO:0007669"/>
    <property type="project" value="UniProtKB-SubCell"/>
</dbReference>
<keyword evidence="3" id="KW-0998">Cell outer membrane</keyword>
<dbReference type="Proteomes" id="UP000013909">
    <property type="component" value="Unassembled WGS sequence"/>
</dbReference>
<evidence type="ECO:0000256" key="2">
    <source>
        <dbReference type="ARBA" id="ARBA00023136"/>
    </source>
</evidence>
<keyword evidence="2" id="KW-0472">Membrane</keyword>
<proteinExistence type="predicted"/>
<dbReference type="InterPro" id="IPR036942">
    <property type="entry name" value="Beta-barrel_TonB_sf"/>
</dbReference>
<comment type="caution">
    <text evidence="4">The sequence shown here is derived from an EMBL/GenBank/DDBJ whole genome shotgun (WGS) entry which is preliminary data.</text>
</comment>
<comment type="subcellular location">
    <subcellularLocation>
        <location evidence="1">Cell outer membrane</location>
    </subcellularLocation>
</comment>
<reference evidence="4 5" key="1">
    <citation type="submission" date="2013-02" db="EMBL/GenBank/DDBJ databases">
        <title>A novel strain isolated from Lonar lake, Maharashtra, India.</title>
        <authorList>
            <person name="Singh A."/>
        </authorList>
    </citation>
    <scope>NUCLEOTIDE SEQUENCE [LARGE SCALE GENOMIC DNA]</scope>
    <source>
        <strain evidence="4 5">AK24</strain>
    </source>
</reference>
<keyword evidence="4" id="KW-0675">Receptor</keyword>
<dbReference type="Gene3D" id="2.40.170.20">
    <property type="entry name" value="TonB-dependent receptor, beta-barrel domain"/>
    <property type="match status" value="1"/>
</dbReference>
<dbReference type="AlphaFoldDB" id="R7ZRP8"/>
<organism evidence="4 5">
    <name type="scientific">Lunatimonas lonarensis</name>
    <dbReference type="NCBI Taxonomy" id="1232681"/>
    <lineage>
        <taxon>Bacteria</taxon>
        <taxon>Pseudomonadati</taxon>
        <taxon>Bacteroidota</taxon>
        <taxon>Cytophagia</taxon>
        <taxon>Cytophagales</taxon>
        <taxon>Cyclobacteriaceae</taxon>
    </lineage>
</organism>
<dbReference type="EMBL" id="AQHR01000080">
    <property type="protein sequence ID" value="EON76723.1"/>
    <property type="molecule type" value="Genomic_DNA"/>
</dbReference>
<dbReference type="SUPFAM" id="SSF56935">
    <property type="entry name" value="Porins"/>
    <property type="match status" value="1"/>
</dbReference>
<accession>R7ZRP8</accession>
<dbReference type="STRING" id="1232681.ADIS_2782"/>
<keyword evidence="5" id="KW-1185">Reference proteome</keyword>
<evidence type="ECO:0000256" key="3">
    <source>
        <dbReference type="ARBA" id="ARBA00023237"/>
    </source>
</evidence>
<evidence type="ECO:0000313" key="4">
    <source>
        <dbReference type="EMBL" id="EON76723.1"/>
    </source>
</evidence>
<protein>
    <submittedName>
        <fullName evidence="4">Putative TonB-dependent receptor</fullName>
    </submittedName>
</protein>
<name>R7ZRP8_9BACT</name>